<evidence type="ECO:0000256" key="6">
    <source>
        <dbReference type="SAM" id="MobiDB-lite"/>
    </source>
</evidence>
<dbReference type="Pfam" id="PF02148">
    <property type="entry name" value="zf-UBP"/>
    <property type="match status" value="1"/>
</dbReference>
<evidence type="ECO:0000256" key="3">
    <source>
        <dbReference type="ARBA" id="ARBA00022833"/>
    </source>
</evidence>
<dbReference type="PROSITE" id="PS50235">
    <property type="entry name" value="USP_3"/>
    <property type="match status" value="1"/>
</dbReference>
<dbReference type="EC" id="3.4.19.12" evidence="5"/>
<dbReference type="InterPro" id="IPR050164">
    <property type="entry name" value="Peptidase_C19"/>
</dbReference>
<sequence>MGSKKSSPTKVAAAPISEADEASSVSAISNTQPSQNDVPALIRCKHLSSMSDFLKMYHTVARRLHWGCEALCCAECAAYQSPLQVCLQCPRVACGHPANHQQTHSSESGHALSIEIQSGAMFCSVCKVWVWNDLMASVWLESRQSNSDASQTIAQFDKVQTWIAESGETAKRHCGNIRGLYNLGNTCFMNCILQTILHIEPLRKFFLAPDGPLHLAKTCPRARSNEACIACEMDSIFCRMYDGGDIPIAPNRMLESLWRISKDLAGYEQQDAHELFVTMRNTLHTHLEGAMYNCSCVVHRIFSGVLQSDLTCLQCGNVTETLDPFLDISLDIPPSMDGLDLEECLHRFTRAEHLPAGNYICSACHRNHPEIAKQLTIRSSPQILSIHLKRFEHGLSSTKIDTAIHFEEYLSLLPFMATGSTDGPGQYGYHLFAVTSHVGNLDSGHYTCFIKSRDQWFWIDDACVSACTWQEVVRCNAYMLFYICNGPSE</sequence>
<keyword evidence="10" id="KW-1185">Reference proteome</keyword>
<evidence type="ECO:0000259" key="8">
    <source>
        <dbReference type="PROSITE" id="PS50271"/>
    </source>
</evidence>
<dbReference type="PANTHER" id="PTHR24006:SF937">
    <property type="entry name" value="UBIQUITIN CARBOXYL-TERMINAL HYDROLASE"/>
    <property type="match status" value="1"/>
</dbReference>
<comment type="caution">
    <text evidence="9">The sequence shown here is derived from an EMBL/GenBank/DDBJ whole genome shotgun (WGS) entry which is preliminary data.</text>
</comment>
<keyword evidence="5" id="KW-0833">Ubl conjugation pathway</keyword>
<evidence type="ECO:0000313" key="10">
    <source>
        <dbReference type="Proteomes" id="UP000240830"/>
    </source>
</evidence>
<dbReference type="InterPro" id="IPR018200">
    <property type="entry name" value="USP_CS"/>
</dbReference>
<gene>
    <name evidence="9" type="ORF">PSACC_00489</name>
</gene>
<dbReference type="InterPro" id="IPR038765">
    <property type="entry name" value="Papain-like_cys_pep_sf"/>
</dbReference>
<dbReference type="STRING" id="1246581.A0A2H9TPQ4"/>
<evidence type="ECO:0000256" key="1">
    <source>
        <dbReference type="ARBA" id="ARBA00022723"/>
    </source>
</evidence>
<evidence type="ECO:0000256" key="2">
    <source>
        <dbReference type="ARBA" id="ARBA00022771"/>
    </source>
</evidence>
<dbReference type="GO" id="GO:0008270">
    <property type="term" value="F:zinc ion binding"/>
    <property type="evidence" value="ECO:0007669"/>
    <property type="project" value="UniProtKB-KW"/>
</dbReference>
<feature type="domain" description="USP" evidence="7">
    <location>
        <begin position="178"/>
        <end position="485"/>
    </location>
</feature>
<dbReference type="GO" id="GO:0005829">
    <property type="term" value="C:cytosol"/>
    <property type="evidence" value="ECO:0007669"/>
    <property type="project" value="TreeGrafter"/>
</dbReference>
<keyword evidence="3" id="KW-0862">Zinc</keyword>
<evidence type="ECO:0000256" key="4">
    <source>
        <dbReference type="PROSITE-ProRule" id="PRU00502"/>
    </source>
</evidence>
<dbReference type="SUPFAM" id="SSF54001">
    <property type="entry name" value="Cysteine proteinases"/>
    <property type="match status" value="1"/>
</dbReference>
<dbReference type="InterPro" id="IPR013083">
    <property type="entry name" value="Znf_RING/FYVE/PHD"/>
</dbReference>
<dbReference type="Gene3D" id="3.30.40.10">
    <property type="entry name" value="Zinc/RING finger domain, C3HC4 (zinc finger)"/>
    <property type="match status" value="1"/>
</dbReference>
<feature type="domain" description="UBP-type" evidence="8">
    <location>
        <begin position="42"/>
        <end position="149"/>
    </location>
</feature>
<dbReference type="GO" id="GO:0005634">
    <property type="term" value="C:nucleus"/>
    <property type="evidence" value="ECO:0007669"/>
    <property type="project" value="TreeGrafter"/>
</dbReference>
<organism evidence="9 10">
    <name type="scientific">Paramicrosporidium saccamoebae</name>
    <dbReference type="NCBI Taxonomy" id="1246581"/>
    <lineage>
        <taxon>Eukaryota</taxon>
        <taxon>Fungi</taxon>
        <taxon>Fungi incertae sedis</taxon>
        <taxon>Cryptomycota</taxon>
        <taxon>Cryptomycota incertae sedis</taxon>
        <taxon>Paramicrosporidium</taxon>
    </lineage>
</organism>
<dbReference type="InterPro" id="IPR001394">
    <property type="entry name" value="Peptidase_C19_UCH"/>
</dbReference>
<evidence type="ECO:0000256" key="5">
    <source>
        <dbReference type="RuleBase" id="RU366025"/>
    </source>
</evidence>
<name>A0A2H9TPQ4_9FUNG</name>
<dbReference type="GO" id="GO:0006508">
    <property type="term" value="P:proteolysis"/>
    <property type="evidence" value="ECO:0007669"/>
    <property type="project" value="UniProtKB-KW"/>
</dbReference>
<comment type="similarity">
    <text evidence="5">Belongs to the peptidase C19 family.</text>
</comment>
<protein>
    <recommendedName>
        <fullName evidence="5">Ubiquitin carboxyl-terminal hydrolase</fullName>
        <ecNumber evidence="5">3.4.19.12</ecNumber>
    </recommendedName>
</protein>
<comment type="catalytic activity">
    <reaction evidence="5">
        <text>Thiol-dependent hydrolysis of ester, thioester, amide, peptide and isopeptide bonds formed by the C-terminal Gly of ubiquitin (a 76-residue protein attached to proteins as an intracellular targeting signal).</text>
        <dbReference type="EC" id="3.4.19.12"/>
    </reaction>
</comment>
<dbReference type="SUPFAM" id="SSF57850">
    <property type="entry name" value="RING/U-box"/>
    <property type="match status" value="1"/>
</dbReference>
<keyword evidence="5" id="KW-0645">Protease</keyword>
<accession>A0A2H9TPQ4</accession>
<feature type="region of interest" description="Disordered" evidence="6">
    <location>
        <begin position="1"/>
        <end position="35"/>
    </location>
</feature>
<dbReference type="OrthoDB" id="289038at2759"/>
<evidence type="ECO:0000313" key="9">
    <source>
        <dbReference type="EMBL" id="PJF19696.1"/>
    </source>
</evidence>
<keyword evidence="2 4" id="KW-0863">Zinc-finger</keyword>
<dbReference type="PANTHER" id="PTHR24006">
    <property type="entry name" value="UBIQUITIN CARBOXYL-TERMINAL HYDROLASE"/>
    <property type="match status" value="1"/>
</dbReference>
<dbReference type="InterPro" id="IPR001607">
    <property type="entry name" value="Znf_UBP"/>
</dbReference>
<dbReference type="Gene3D" id="3.90.70.10">
    <property type="entry name" value="Cysteine proteinases"/>
    <property type="match status" value="1"/>
</dbReference>
<dbReference type="GO" id="GO:0004843">
    <property type="term" value="F:cysteine-type deubiquitinase activity"/>
    <property type="evidence" value="ECO:0007669"/>
    <property type="project" value="UniProtKB-UniRule"/>
</dbReference>
<dbReference type="EMBL" id="MTSL01000046">
    <property type="protein sequence ID" value="PJF19696.1"/>
    <property type="molecule type" value="Genomic_DNA"/>
</dbReference>
<keyword evidence="1" id="KW-0479">Metal-binding</keyword>
<proteinExistence type="inferred from homology"/>
<evidence type="ECO:0000259" key="7">
    <source>
        <dbReference type="PROSITE" id="PS50235"/>
    </source>
</evidence>
<keyword evidence="5" id="KW-0378">Hydrolase</keyword>
<feature type="compositionally biased region" description="Polar residues" evidence="6">
    <location>
        <begin position="23"/>
        <end position="35"/>
    </location>
</feature>
<dbReference type="GO" id="GO:0016579">
    <property type="term" value="P:protein deubiquitination"/>
    <property type="evidence" value="ECO:0007669"/>
    <property type="project" value="InterPro"/>
</dbReference>
<dbReference type="InterPro" id="IPR028889">
    <property type="entry name" value="USP"/>
</dbReference>
<dbReference type="SMART" id="SM00290">
    <property type="entry name" value="ZnF_UBP"/>
    <property type="match status" value="1"/>
</dbReference>
<reference evidence="9 10" key="1">
    <citation type="submission" date="2016-10" db="EMBL/GenBank/DDBJ databases">
        <title>The genome of Paramicrosporidium saccamoebae is the missing link in understanding Cryptomycota and Microsporidia evolution.</title>
        <authorList>
            <person name="Quandt C.A."/>
            <person name="Beaudet D."/>
            <person name="Corsaro D."/>
            <person name="Michel R."/>
            <person name="Corradi N."/>
            <person name="James T."/>
        </authorList>
    </citation>
    <scope>NUCLEOTIDE SEQUENCE [LARGE SCALE GENOMIC DNA]</scope>
    <source>
        <strain evidence="9 10">KSL3</strain>
    </source>
</reference>
<dbReference type="PROSITE" id="PS50271">
    <property type="entry name" value="ZF_UBP"/>
    <property type="match status" value="1"/>
</dbReference>
<keyword evidence="5" id="KW-0788">Thiol protease</keyword>
<dbReference type="PROSITE" id="PS00972">
    <property type="entry name" value="USP_1"/>
    <property type="match status" value="1"/>
</dbReference>
<dbReference type="AlphaFoldDB" id="A0A2H9TPQ4"/>
<dbReference type="Proteomes" id="UP000240830">
    <property type="component" value="Unassembled WGS sequence"/>
</dbReference>
<dbReference type="PROSITE" id="PS00973">
    <property type="entry name" value="USP_2"/>
    <property type="match status" value="1"/>
</dbReference>
<dbReference type="Pfam" id="PF00443">
    <property type="entry name" value="UCH"/>
    <property type="match status" value="1"/>
</dbReference>